<keyword evidence="5" id="KW-0812">Transmembrane</keyword>
<keyword evidence="4" id="KW-0175">Coiled coil</keyword>
<dbReference type="InterPro" id="IPR058792">
    <property type="entry name" value="Beta-barrel_RND_2"/>
</dbReference>
<dbReference type="Pfam" id="PF25954">
    <property type="entry name" value="Beta-barrel_RND_2"/>
    <property type="match status" value="1"/>
</dbReference>
<dbReference type="GO" id="GO:0015562">
    <property type="term" value="F:efflux transmembrane transporter activity"/>
    <property type="evidence" value="ECO:0007669"/>
    <property type="project" value="TreeGrafter"/>
</dbReference>
<evidence type="ECO:0000256" key="2">
    <source>
        <dbReference type="ARBA" id="ARBA00009477"/>
    </source>
</evidence>
<keyword evidence="5" id="KW-0472">Membrane</keyword>
<keyword evidence="10" id="KW-1185">Reference proteome</keyword>
<dbReference type="PANTHER" id="PTHR30469:SF11">
    <property type="entry name" value="BLL4320 PROTEIN"/>
    <property type="match status" value="1"/>
</dbReference>
<organism evidence="9 10">
    <name type="scientific">Phaeovibrio sulfidiphilus</name>
    <dbReference type="NCBI Taxonomy" id="1220600"/>
    <lineage>
        <taxon>Bacteria</taxon>
        <taxon>Pseudomonadati</taxon>
        <taxon>Pseudomonadota</taxon>
        <taxon>Alphaproteobacteria</taxon>
        <taxon>Rhodospirillales</taxon>
        <taxon>Rhodospirillaceae</taxon>
        <taxon>Phaeovibrio</taxon>
    </lineage>
</organism>
<keyword evidence="5" id="KW-1133">Transmembrane helix</keyword>
<dbReference type="GO" id="GO:0030313">
    <property type="term" value="C:cell envelope"/>
    <property type="evidence" value="ECO:0007669"/>
    <property type="project" value="UniProtKB-SubCell"/>
</dbReference>
<evidence type="ECO:0000259" key="8">
    <source>
        <dbReference type="Pfam" id="PF25967"/>
    </source>
</evidence>
<dbReference type="FunFam" id="2.40.30.170:FF:000010">
    <property type="entry name" value="Efflux RND transporter periplasmic adaptor subunit"/>
    <property type="match status" value="1"/>
</dbReference>
<dbReference type="GO" id="GO:1990961">
    <property type="term" value="P:xenobiotic detoxification by transmembrane export across the plasma membrane"/>
    <property type="evidence" value="ECO:0007669"/>
    <property type="project" value="InterPro"/>
</dbReference>
<accession>A0A8J6YKN4</accession>
<evidence type="ECO:0000256" key="3">
    <source>
        <dbReference type="ARBA" id="ARBA00022448"/>
    </source>
</evidence>
<protein>
    <submittedName>
        <fullName evidence="9">Efflux RND transporter periplasmic adaptor subunit</fullName>
    </submittedName>
</protein>
<keyword evidence="3" id="KW-0813">Transport</keyword>
<dbReference type="Pfam" id="PF25917">
    <property type="entry name" value="BSH_RND"/>
    <property type="match status" value="1"/>
</dbReference>
<comment type="subcellular location">
    <subcellularLocation>
        <location evidence="1">Cell envelope</location>
    </subcellularLocation>
</comment>
<evidence type="ECO:0000259" key="7">
    <source>
        <dbReference type="Pfam" id="PF25954"/>
    </source>
</evidence>
<dbReference type="InterPro" id="IPR058627">
    <property type="entry name" value="MdtA-like_C"/>
</dbReference>
<evidence type="ECO:0000256" key="4">
    <source>
        <dbReference type="ARBA" id="ARBA00023054"/>
    </source>
</evidence>
<sequence>MNRVARIVVASLVGVVIFGGLIAFVLFANSARDKFLAAFPKAVITVTVGEAALEQWAETVPAVGTLRAINGVDVSAEVSGQVRHIDFQSGERVSAGQLLVQLDISEEMSQLASARATEKLASITAERARSLVRTSAGTKANLDDAVAQLEVASASCAQIEARIAKKTIMAPFEGFLGVREVDLGEYVAPGQVIVNLQDISSIFADFTVSQRQLSLLKVGQKLRMTVDSSPGRVFEGRVTAIAPLVNVRTGMVSVEGLFENPDLALRPGMLARVEAVQDREDAVIVLPATAVTYQLSGDTVFVVTDLSEDDRANWEKRRSVWMKAAEDQAAALQKQAAGEKDAVRKATLEKSADVILRDARDQPWGQYAVERRMVVVGDRQDDRVVIVKGLSENERVVTSGQMKLESGSNIFISDTEVVPTRIH</sequence>
<dbReference type="Gene3D" id="2.40.420.20">
    <property type="match status" value="1"/>
</dbReference>
<dbReference type="Pfam" id="PF25967">
    <property type="entry name" value="RND-MFP_C"/>
    <property type="match status" value="1"/>
</dbReference>
<dbReference type="InterPro" id="IPR058625">
    <property type="entry name" value="MdtA-like_BSH"/>
</dbReference>
<dbReference type="AlphaFoldDB" id="A0A8J6YKN4"/>
<dbReference type="GO" id="GO:1990195">
    <property type="term" value="C:macrolide transmembrane transporter complex"/>
    <property type="evidence" value="ECO:0007669"/>
    <property type="project" value="InterPro"/>
</dbReference>
<feature type="domain" description="CusB-like beta-barrel" evidence="7">
    <location>
        <begin position="205"/>
        <end position="276"/>
    </location>
</feature>
<name>A0A8J6YKN4_9PROT</name>
<feature type="domain" description="Multidrug resistance protein MdtA-like barrel-sandwich hybrid" evidence="6">
    <location>
        <begin position="71"/>
        <end position="192"/>
    </location>
</feature>
<dbReference type="Proteomes" id="UP000631034">
    <property type="component" value="Unassembled WGS sequence"/>
</dbReference>
<dbReference type="InterPro" id="IPR030190">
    <property type="entry name" value="MacA_alpha-hairpin_sf"/>
</dbReference>
<dbReference type="Gene3D" id="2.40.30.170">
    <property type="match status" value="1"/>
</dbReference>
<evidence type="ECO:0000259" key="6">
    <source>
        <dbReference type="Pfam" id="PF25917"/>
    </source>
</evidence>
<dbReference type="Gene3D" id="6.10.140.1990">
    <property type="match status" value="1"/>
</dbReference>
<comment type="caution">
    <text evidence="9">The sequence shown here is derived from an EMBL/GenBank/DDBJ whole genome shotgun (WGS) entry which is preliminary data.</text>
</comment>
<evidence type="ECO:0000256" key="1">
    <source>
        <dbReference type="ARBA" id="ARBA00004196"/>
    </source>
</evidence>
<dbReference type="InterPro" id="IPR006143">
    <property type="entry name" value="RND_pump_MFP"/>
</dbReference>
<dbReference type="RefSeq" id="WP_192533219.1">
    <property type="nucleotide sequence ID" value="NZ_JACZHT010000001.1"/>
</dbReference>
<dbReference type="GO" id="GO:1990281">
    <property type="term" value="C:efflux pump complex"/>
    <property type="evidence" value="ECO:0007669"/>
    <property type="project" value="TreeGrafter"/>
</dbReference>
<dbReference type="EMBL" id="JACZHT010000001">
    <property type="protein sequence ID" value="MBE1236355.1"/>
    <property type="molecule type" value="Genomic_DNA"/>
</dbReference>
<proteinExistence type="inferred from homology"/>
<evidence type="ECO:0000256" key="5">
    <source>
        <dbReference type="SAM" id="Phobius"/>
    </source>
</evidence>
<dbReference type="GO" id="GO:0019898">
    <property type="term" value="C:extrinsic component of membrane"/>
    <property type="evidence" value="ECO:0007669"/>
    <property type="project" value="InterPro"/>
</dbReference>
<dbReference type="PANTHER" id="PTHR30469">
    <property type="entry name" value="MULTIDRUG RESISTANCE PROTEIN MDTA"/>
    <property type="match status" value="1"/>
</dbReference>
<feature type="domain" description="Multidrug resistance protein MdtA-like C-terminal permuted SH3" evidence="8">
    <location>
        <begin position="369"/>
        <end position="400"/>
    </location>
</feature>
<reference evidence="9" key="1">
    <citation type="submission" date="2020-10" db="EMBL/GenBank/DDBJ databases">
        <title>Genome sequence of the unusual species of purple photosynthetic bacteria, Phaeovibrio sulfidiphilus DSM 23193, type strain.</title>
        <authorList>
            <person name="Kyndt J.A."/>
            <person name="Meyer T.E."/>
        </authorList>
    </citation>
    <scope>NUCLEOTIDE SEQUENCE</scope>
    <source>
        <strain evidence="9">DSM 23193</strain>
    </source>
</reference>
<dbReference type="SUPFAM" id="SSF111369">
    <property type="entry name" value="HlyD-like secretion proteins"/>
    <property type="match status" value="1"/>
</dbReference>
<dbReference type="Gene3D" id="2.40.50.100">
    <property type="match status" value="1"/>
</dbReference>
<evidence type="ECO:0000313" key="10">
    <source>
        <dbReference type="Proteomes" id="UP000631034"/>
    </source>
</evidence>
<gene>
    <name evidence="9" type="ORF">IHV25_01635</name>
</gene>
<evidence type="ECO:0000313" key="9">
    <source>
        <dbReference type="EMBL" id="MBE1236355.1"/>
    </source>
</evidence>
<dbReference type="NCBIfam" id="TIGR01730">
    <property type="entry name" value="RND_mfp"/>
    <property type="match status" value="1"/>
</dbReference>
<feature type="transmembrane region" description="Helical" evidence="5">
    <location>
        <begin position="7"/>
        <end position="28"/>
    </location>
</feature>
<comment type="similarity">
    <text evidence="2">Belongs to the membrane fusion protein (MFP) (TC 8.A.1) family.</text>
</comment>